<evidence type="ECO:0000313" key="1">
    <source>
        <dbReference type="EMBL" id="CAA9543479.1"/>
    </source>
</evidence>
<dbReference type="AlphaFoldDB" id="A0A6J4U8V2"/>
<accession>A0A6J4U8V2</accession>
<reference evidence="1" key="1">
    <citation type="submission" date="2020-02" db="EMBL/GenBank/DDBJ databases">
        <authorList>
            <person name="Meier V. D."/>
        </authorList>
    </citation>
    <scope>NUCLEOTIDE SEQUENCE</scope>
    <source>
        <strain evidence="1">AVDCRST_MAG33</strain>
    </source>
</reference>
<name>A0A6J4U8V2_9BACT</name>
<sequence length="76" mass="8229">MLDSSMNEELVRMVRAERLAAASRWLSTAGIIPAARPSWRQRLGRLMVRIGSAIDPESRPVGQSTVAPVPESAPAC</sequence>
<proteinExistence type="predicted"/>
<dbReference type="EMBL" id="CADCWK010000019">
    <property type="protein sequence ID" value="CAA9543479.1"/>
    <property type="molecule type" value="Genomic_DNA"/>
</dbReference>
<gene>
    <name evidence="1" type="ORF">AVDCRST_MAG33-240</name>
</gene>
<protein>
    <submittedName>
        <fullName evidence="1">Uncharacterized protein</fullName>
    </submittedName>
</protein>
<organism evidence="1">
    <name type="scientific">uncultured Thermomicrobiales bacterium</name>
    <dbReference type="NCBI Taxonomy" id="1645740"/>
    <lineage>
        <taxon>Bacteria</taxon>
        <taxon>Pseudomonadati</taxon>
        <taxon>Thermomicrobiota</taxon>
        <taxon>Thermomicrobia</taxon>
        <taxon>Thermomicrobiales</taxon>
        <taxon>environmental samples</taxon>
    </lineage>
</organism>